<dbReference type="InterPro" id="IPR012812">
    <property type="entry name" value="Osmo_MPG_synth"/>
</dbReference>
<feature type="region of interest" description="Disordered" evidence="1">
    <location>
        <begin position="468"/>
        <end position="487"/>
    </location>
</feature>
<proteinExistence type="predicted"/>
<dbReference type="Pfam" id="PF09488">
    <property type="entry name" value="Osmo_MPGsynth"/>
    <property type="match status" value="1"/>
</dbReference>
<dbReference type="AlphaFoldDB" id="A0AAN6Q0R6"/>
<keyword evidence="3" id="KW-1185">Reference proteome</keyword>
<dbReference type="EMBL" id="MU863654">
    <property type="protein sequence ID" value="KAK4098917.1"/>
    <property type="molecule type" value="Genomic_DNA"/>
</dbReference>
<dbReference type="Proteomes" id="UP001305647">
    <property type="component" value="Unassembled WGS sequence"/>
</dbReference>
<organism evidence="2 3">
    <name type="scientific">Parathielavia hyrcaniae</name>
    <dbReference type="NCBI Taxonomy" id="113614"/>
    <lineage>
        <taxon>Eukaryota</taxon>
        <taxon>Fungi</taxon>
        <taxon>Dikarya</taxon>
        <taxon>Ascomycota</taxon>
        <taxon>Pezizomycotina</taxon>
        <taxon>Sordariomycetes</taxon>
        <taxon>Sordariomycetidae</taxon>
        <taxon>Sordariales</taxon>
        <taxon>Chaetomiaceae</taxon>
        <taxon>Parathielavia</taxon>
    </lineage>
</organism>
<dbReference type="GO" id="GO:0005737">
    <property type="term" value="C:cytoplasm"/>
    <property type="evidence" value="ECO:0007669"/>
    <property type="project" value="InterPro"/>
</dbReference>
<evidence type="ECO:0000313" key="3">
    <source>
        <dbReference type="Proteomes" id="UP001305647"/>
    </source>
</evidence>
<evidence type="ECO:0000313" key="2">
    <source>
        <dbReference type="EMBL" id="KAK4098917.1"/>
    </source>
</evidence>
<reference evidence="2" key="2">
    <citation type="submission" date="2023-05" db="EMBL/GenBank/DDBJ databases">
        <authorList>
            <consortium name="Lawrence Berkeley National Laboratory"/>
            <person name="Steindorff A."/>
            <person name="Hensen N."/>
            <person name="Bonometti L."/>
            <person name="Westerberg I."/>
            <person name="Brannstrom I.O."/>
            <person name="Guillou S."/>
            <person name="Cros-Aarteil S."/>
            <person name="Calhoun S."/>
            <person name="Haridas S."/>
            <person name="Kuo A."/>
            <person name="Mondo S."/>
            <person name="Pangilinan J."/>
            <person name="Riley R."/>
            <person name="Labutti K."/>
            <person name="Andreopoulos B."/>
            <person name="Lipzen A."/>
            <person name="Chen C."/>
            <person name="Yanf M."/>
            <person name="Daum C."/>
            <person name="Ng V."/>
            <person name="Clum A."/>
            <person name="Ohm R."/>
            <person name="Martin F."/>
            <person name="Silar P."/>
            <person name="Natvig D."/>
            <person name="Lalanne C."/>
            <person name="Gautier V."/>
            <person name="Ament-Velasquez S.L."/>
            <person name="Kruys A."/>
            <person name="Hutchinson M.I."/>
            <person name="Powell A.J."/>
            <person name="Barry K."/>
            <person name="Miller A.N."/>
            <person name="Grigoriev I.V."/>
            <person name="Debuchy R."/>
            <person name="Gladieux P."/>
            <person name="Thoren M.H."/>
            <person name="Johannesson H."/>
        </authorList>
    </citation>
    <scope>NUCLEOTIDE SEQUENCE</scope>
    <source>
        <strain evidence="2">CBS 757.83</strain>
    </source>
</reference>
<sequence length="487" mass="53121">MRLTRPPTIRQFGQLQIAPEVQILDLDVPTSRGAHNDVCLSRGSLDKILSDMVMVVPCKDEALGIIRGVIAAIPAPCVVLLVSNCRRGRGEGDVEDQYTQLVDLARTFGTYGRQVLTIHQKDPAAAAALHDAGMSALLVDPLPTTTTATGDDTKQPMVIRNGKGEGMVLGIAVAAAFCPGKRYIGFVDADNFNPCSVTEYCRAFAAGFAMSRAAPEQEDTVVRLKWSSKPKIRNGRFDYVSEGRCSQVVNAWLNRLFVLFSGEQDNKRDSTTTGTTKPLITTGNAGEHAMTMALAKKLRLAAGYAIEPFHFVDLLVRGDMISQGPRDDDGVDCTPSLLPLDRPVVVRQIRTLSPHYHRDSDDEHIRSMWAAGLGCIYHGVARSQQDGSDSGARLCRDMLAYAVRHDGVDKATGKLPCPRVYPPVQTMSVARFRDGLALSLGKGSENGQTTVDLEMCSVFAWTEFDGEPDVNESPRPLASCDYQHMHR</sequence>
<dbReference type="Gene3D" id="3.90.550.10">
    <property type="entry name" value="Spore Coat Polysaccharide Biosynthesis Protein SpsA, Chain A"/>
    <property type="match status" value="1"/>
</dbReference>
<protein>
    <submittedName>
        <fullName evidence="2">Glycosyltransferase family 55 protein</fullName>
    </submittedName>
</protein>
<accession>A0AAN6Q0R6</accession>
<dbReference type="InterPro" id="IPR029044">
    <property type="entry name" value="Nucleotide-diphossugar_trans"/>
</dbReference>
<comment type="caution">
    <text evidence="2">The sequence shown here is derived from an EMBL/GenBank/DDBJ whole genome shotgun (WGS) entry which is preliminary data.</text>
</comment>
<reference evidence="2" key="1">
    <citation type="journal article" date="2023" name="Mol. Phylogenet. Evol.">
        <title>Genome-scale phylogeny and comparative genomics of the fungal order Sordariales.</title>
        <authorList>
            <person name="Hensen N."/>
            <person name="Bonometti L."/>
            <person name="Westerberg I."/>
            <person name="Brannstrom I.O."/>
            <person name="Guillou S."/>
            <person name="Cros-Aarteil S."/>
            <person name="Calhoun S."/>
            <person name="Haridas S."/>
            <person name="Kuo A."/>
            <person name="Mondo S."/>
            <person name="Pangilinan J."/>
            <person name="Riley R."/>
            <person name="LaButti K."/>
            <person name="Andreopoulos B."/>
            <person name="Lipzen A."/>
            <person name="Chen C."/>
            <person name="Yan M."/>
            <person name="Daum C."/>
            <person name="Ng V."/>
            <person name="Clum A."/>
            <person name="Steindorff A."/>
            <person name="Ohm R.A."/>
            <person name="Martin F."/>
            <person name="Silar P."/>
            <person name="Natvig D.O."/>
            <person name="Lalanne C."/>
            <person name="Gautier V."/>
            <person name="Ament-Velasquez S.L."/>
            <person name="Kruys A."/>
            <person name="Hutchinson M.I."/>
            <person name="Powell A.J."/>
            <person name="Barry K."/>
            <person name="Miller A.N."/>
            <person name="Grigoriev I.V."/>
            <person name="Debuchy R."/>
            <person name="Gladieux P."/>
            <person name="Hiltunen Thoren M."/>
            <person name="Johannesson H."/>
        </authorList>
    </citation>
    <scope>NUCLEOTIDE SEQUENCE</scope>
    <source>
        <strain evidence="2">CBS 757.83</strain>
    </source>
</reference>
<dbReference type="GO" id="GO:0050504">
    <property type="term" value="F:mannosyl-3-phosphoglycerate synthase activity"/>
    <property type="evidence" value="ECO:0007669"/>
    <property type="project" value="InterPro"/>
</dbReference>
<name>A0AAN6Q0R6_9PEZI</name>
<gene>
    <name evidence="2" type="ORF">N658DRAFT_517718</name>
</gene>
<dbReference type="GO" id="GO:0051479">
    <property type="term" value="P:mannosylglycerate biosynthetic process"/>
    <property type="evidence" value="ECO:0007669"/>
    <property type="project" value="InterPro"/>
</dbReference>
<evidence type="ECO:0000256" key="1">
    <source>
        <dbReference type="SAM" id="MobiDB-lite"/>
    </source>
</evidence>